<dbReference type="OMA" id="TEIRENY"/>
<dbReference type="PANTHER" id="PTHR22945">
    <property type="entry name" value="SERPENTINE RECEPTOR, CLASS D DELTA"/>
    <property type="match status" value="1"/>
</dbReference>
<dbReference type="FunCoup" id="G0MBH4">
    <property type="interactions" value="10"/>
</dbReference>
<feature type="transmembrane region" description="Helical" evidence="6">
    <location>
        <begin position="269"/>
        <end position="290"/>
    </location>
</feature>
<dbReference type="SUPFAM" id="SSF81321">
    <property type="entry name" value="Family A G protein-coupled receptor-like"/>
    <property type="match status" value="1"/>
</dbReference>
<evidence type="ECO:0000256" key="3">
    <source>
        <dbReference type="ARBA" id="ARBA00022692"/>
    </source>
</evidence>
<evidence type="ECO:0000313" key="8">
    <source>
        <dbReference type="Proteomes" id="UP000008068"/>
    </source>
</evidence>
<dbReference type="AlphaFoldDB" id="G0MBH4"/>
<feature type="transmembrane region" description="Helical" evidence="6">
    <location>
        <begin position="88"/>
        <end position="109"/>
    </location>
</feature>
<name>G0MBH4_CAEBE</name>
<gene>
    <name evidence="7" type="ORF">CAEBREN_08354</name>
</gene>
<reference evidence="8" key="1">
    <citation type="submission" date="2011-07" db="EMBL/GenBank/DDBJ databases">
        <authorList>
            <consortium name="Caenorhabditis brenneri Sequencing and Analysis Consortium"/>
            <person name="Wilson R.K."/>
        </authorList>
    </citation>
    <scope>NUCLEOTIDE SEQUENCE [LARGE SCALE GENOMIC DNA]</scope>
    <source>
        <strain evidence="8">PB2801</strain>
    </source>
</reference>
<dbReference type="eggNOG" id="ENOG502RT62">
    <property type="taxonomic scope" value="Eukaryota"/>
</dbReference>
<dbReference type="Pfam" id="PF10317">
    <property type="entry name" value="7TM_GPCR_Srd"/>
    <property type="match status" value="1"/>
</dbReference>
<comment type="subcellular location">
    <subcellularLocation>
        <location evidence="1">Membrane</location>
        <topology evidence="1">Multi-pass membrane protein</topology>
    </subcellularLocation>
</comment>
<dbReference type="EMBL" id="GL379788">
    <property type="protein sequence ID" value="EGT40535.1"/>
    <property type="molecule type" value="Genomic_DNA"/>
</dbReference>
<dbReference type="InterPro" id="IPR050920">
    <property type="entry name" value="Nematode_rcpt-like_delta"/>
</dbReference>
<keyword evidence="8" id="KW-1185">Reference proteome</keyword>
<feature type="transmembrane region" description="Helical" evidence="6">
    <location>
        <begin position="232"/>
        <end position="257"/>
    </location>
</feature>
<evidence type="ECO:0000256" key="6">
    <source>
        <dbReference type="SAM" id="Phobius"/>
    </source>
</evidence>
<dbReference type="OrthoDB" id="5830766at2759"/>
<dbReference type="PANTHER" id="PTHR22945:SF51">
    <property type="entry name" value="SERPENTINE RECEPTOR, CLASS D (DELTA)-RELATED"/>
    <property type="match status" value="1"/>
</dbReference>
<keyword evidence="4 6" id="KW-1133">Transmembrane helix</keyword>
<dbReference type="Proteomes" id="UP000008068">
    <property type="component" value="Unassembled WGS sequence"/>
</dbReference>
<dbReference type="InterPro" id="IPR019421">
    <property type="entry name" value="7TM_GPCR_serpentine_rcpt_Srd"/>
</dbReference>
<evidence type="ECO:0000313" key="7">
    <source>
        <dbReference type="EMBL" id="EGT40535.1"/>
    </source>
</evidence>
<keyword evidence="5 6" id="KW-0472">Membrane</keyword>
<evidence type="ECO:0000256" key="5">
    <source>
        <dbReference type="ARBA" id="ARBA00023136"/>
    </source>
</evidence>
<sequence length="319" mass="36683">MYRLVLFYLNPLLFVLAMIDQPIVIYTIIRHSPSNLKALKAVLLNTSCFQISHSISSFLTQFRQVSNLTPVEIWSYGPIRHQEAYICYILYHILQTSAMVSGLSAFLTIYMKYDAAKYVIPSRNRVRRVVVVLVLLVAVSVACEIILIFIQSLPTEIRENYRQINQNTTEHANIGFVDLRVIPSRINHTIISFQVFAFPILTFYLRRSIFSQVVPGNDDRVSIAKREQTKTFLNGLTIQVMLPVVVLVPVFFGQLLALVTKGEFLLQQYLIFVLPVLPTVCDPMITLYFVTPYRKQVKIWLRMKNETTRQPSPSAFIVT</sequence>
<keyword evidence="3 6" id="KW-0812">Transmembrane</keyword>
<evidence type="ECO:0000256" key="2">
    <source>
        <dbReference type="ARBA" id="ARBA00009166"/>
    </source>
</evidence>
<organism evidence="8">
    <name type="scientific">Caenorhabditis brenneri</name>
    <name type="common">Nematode worm</name>
    <dbReference type="NCBI Taxonomy" id="135651"/>
    <lineage>
        <taxon>Eukaryota</taxon>
        <taxon>Metazoa</taxon>
        <taxon>Ecdysozoa</taxon>
        <taxon>Nematoda</taxon>
        <taxon>Chromadorea</taxon>
        <taxon>Rhabditida</taxon>
        <taxon>Rhabditina</taxon>
        <taxon>Rhabditomorpha</taxon>
        <taxon>Rhabditoidea</taxon>
        <taxon>Rhabditidae</taxon>
        <taxon>Peloderinae</taxon>
        <taxon>Caenorhabditis</taxon>
    </lineage>
</organism>
<accession>G0MBH4</accession>
<dbReference type="HOGENOM" id="CLU_057924_2_0_1"/>
<protein>
    <submittedName>
        <fullName evidence="7">Uncharacterized protein</fullName>
    </submittedName>
</protein>
<feature type="transmembrane region" description="Helical" evidence="6">
    <location>
        <begin position="186"/>
        <end position="205"/>
    </location>
</feature>
<feature type="transmembrane region" description="Helical" evidence="6">
    <location>
        <begin position="129"/>
        <end position="150"/>
    </location>
</feature>
<proteinExistence type="inferred from homology"/>
<dbReference type="GO" id="GO:0016020">
    <property type="term" value="C:membrane"/>
    <property type="evidence" value="ECO:0007669"/>
    <property type="project" value="UniProtKB-SubCell"/>
</dbReference>
<feature type="transmembrane region" description="Helical" evidence="6">
    <location>
        <begin position="6"/>
        <end position="29"/>
    </location>
</feature>
<comment type="similarity">
    <text evidence="2">Belongs to the nematode receptor-like protein srd family.</text>
</comment>
<evidence type="ECO:0000256" key="1">
    <source>
        <dbReference type="ARBA" id="ARBA00004141"/>
    </source>
</evidence>
<evidence type="ECO:0000256" key="4">
    <source>
        <dbReference type="ARBA" id="ARBA00022989"/>
    </source>
</evidence>
<dbReference type="InParanoid" id="G0MBH4"/>